<keyword evidence="1" id="KW-1133">Transmembrane helix</keyword>
<feature type="transmembrane region" description="Helical" evidence="1">
    <location>
        <begin position="88"/>
        <end position="112"/>
    </location>
</feature>
<evidence type="ECO:0000313" key="3">
    <source>
        <dbReference type="Proteomes" id="UP000307380"/>
    </source>
</evidence>
<keyword evidence="1" id="KW-0812">Transmembrane</keyword>
<protein>
    <submittedName>
        <fullName evidence="2">Uncharacterized protein</fullName>
    </submittedName>
</protein>
<feature type="transmembrane region" description="Helical" evidence="1">
    <location>
        <begin position="12"/>
        <end position="34"/>
    </location>
</feature>
<keyword evidence="1" id="KW-0472">Membrane</keyword>
<reference evidence="2 3" key="1">
    <citation type="submission" date="2019-04" db="EMBL/GenBank/DDBJ databases">
        <authorList>
            <person name="Jiang L."/>
        </authorList>
    </citation>
    <scope>NUCLEOTIDE SEQUENCE [LARGE SCALE GENOMIC DNA]</scope>
    <source>
        <strain evidence="2 3">YIM 131861</strain>
    </source>
</reference>
<feature type="transmembrane region" description="Helical" evidence="1">
    <location>
        <begin position="54"/>
        <end position="76"/>
    </location>
</feature>
<dbReference type="RefSeq" id="WP_136424688.1">
    <property type="nucleotide sequence ID" value="NZ_SSSN01000007.1"/>
</dbReference>
<name>A0A4S4FTR5_9MICO</name>
<dbReference type="EMBL" id="SSSN01000007">
    <property type="protein sequence ID" value="THG34053.1"/>
    <property type="molecule type" value="Genomic_DNA"/>
</dbReference>
<gene>
    <name evidence="2" type="ORF">E6C70_11590</name>
</gene>
<proteinExistence type="predicted"/>
<organism evidence="2 3">
    <name type="scientific">Orlajensenia flava</name>
    <dbReference type="NCBI Taxonomy" id="2565934"/>
    <lineage>
        <taxon>Bacteria</taxon>
        <taxon>Bacillati</taxon>
        <taxon>Actinomycetota</taxon>
        <taxon>Actinomycetes</taxon>
        <taxon>Micrococcales</taxon>
        <taxon>Microbacteriaceae</taxon>
        <taxon>Orlajensenia</taxon>
    </lineage>
</organism>
<dbReference type="Proteomes" id="UP000307380">
    <property type="component" value="Unassembled WGS sequence"/>
</dbReference>
<comment type="caution">
    <text evidence="2">The sequence shown here is derived from an EMBL/GenBank/DDBJ whole genome shotgun (WGS) entry which is preliminary data.</text>
</comment>
<evidence type="ECO:0000313" key="2">
    <source>
        <dbReference type="EMBL" id="THG34053.1"/>
    </source>
</evidence>
<keyword evidence="3" id="KW-1185">Reference proteome</keyword>
<evidence type="ECO:0000256" key="1">
    <source>
        <dbReference type="SAM" id="Phobius"/>
    </source>
</evidence>
<dbReference type="AlphaFoldDB" id="A0A4S4FTR5"/>
<sequence>MTDATTRSPLSRWVLVVFTAGVALAALWLASRLAGVCSSVGGTTSSCAASGRPTLAVIGGVVVVIVAIGTLIATALAPEEVRRQLFALLYACLVILAVLALVTTVASGGFTLPPTFDL</sequence>
<accession>A0A4S4FTR5</accession>